<dbReference type="GO" id="GO:0015888">
    <property type="term" value="P:thiamine transport"/>
    <property type="evidence" value="ECO:0007669"/>
    <property type="project" value="TreeGrafter"/>
</dbReference>
<reference evidence="3" key="1">
    <citation type="submission" date="2022-08" db="EMBL/GenBank/DDBJ databases">
        <title>Complete Genome Sequences of 2 Bosea sp. soil isolates.</title>
        <authorList>
            <person name="Alvarez Arevalo M."/>
            <person name="Sterndorff E.B."/>
            <person name="Faurdal D."/>
            <person name="Joergensen T.S."/>
            <person name="Weber T."/>
        </authorList>
    </citation>
    <scope>NUCLEOTIDE SEQUENCE</scope>
    <source>
        <strain evidence="3">NBC_00436</strain>
        <plasmid evidence="3">pNBC436</plasmid>
    </source>
</reference>
<dbReference type="SUPFAM" id="SSF53850">
    <property type="entry name" value="Periplasmic binding protein-like II"/>
    <property type="match status" value="1"/>
</dbReference>
<dbReference type="GO" id="GO:0030288">
    <property type="term" value="C:outer membrane-bounded periplasmic space"/>
    <property type="evidence" value="ECO:0007669"/>
    <property type="project" value="TreeGrafter"/>
</dbReference>
<keyword evidence="1" id="KW-0732">Signal</keyword>
<geneLocation type="plasmid" evidence="3">
    <name>pNBC436</name>
</geneLocation>
<dbReference type="Pfam" id="PF13416">
    <property type="entry name" value="SBP_bac_8"/>
    <property type="match status" value="1"/>
</dbReference>
<protein>
    <submittedName>
        <fullName evidence="3">Extracellular solute-binding protein</fullName>
    </submittedName>
</protein>
<dbReference type="GO" id="GO:0030975">
    <property type="term" value="F:thiamine binding"/>
    <property type="evidence" value="ECO:0007669"/>
    <property type="project" value="TreeGrafter"/>
</dbReference>
<keyword evidence="3" id="KW-0614">Plasmid</keyword>
<dbReference type="Gene3D" id="3.40.190.10">
    <property type="entry name" value="Periplasmic binding protein-like II"/>
    <property type="match status" value="2"/>
</dbReference>
<keyword evidence="2" id="KW-0574">Periplasm</keyword>
<dbReference type="AlphaFoldDB" id="A0A9E8CNN1"/>
<organism evidence="3">
    <name type="scientific">Bosea sp. NBC_00436</name>
    <dbReference type="NCBI Taxonomy" id="2969620"/>
    <lineage>
        <taxon>Bacteria</taxon>
        <taxon>Pseudomonadati</taxon>
        <taxon>Pseudomonadota</taxon>
        <taxon>Alphaproteobacteria</taxon>
        <taxon>Hyphomicrobiales</taxon>
        <taxon>Boseaceae</taxon>
        <taxon>Bosea</taxon>
    </lineage>
</organism>
<evidence type="ECO:0000313" key="3">
    <source>
        <dbReference type="EMBL" id="UZF90102.1"/>
    </source>
</evidence>
<sequence>MTNEHGRSASLTRRNLLIGAAALAAPAIIGRQAFAQSGGEVVIGVSGGDYGRLVKENIDDPVLRPQGIKVVQDEGDEPFRVAKVVAARDQAKGTLDILQAEATACYRLADAGLLEKLDETNVPNIKYVLPHLRTDFMVPQIYSPQVLVYNEKLVDKPPTALTDMLDPKYKGKFGISAQNALHLITASSLAKTGGASDFEAAKPLVQELIANGLRIYPQPDAIAAALNSGEISVSLMWLARKILWRKANLPFEAAFPKEGCMLFINAMSVPKSAPNKANAFKYLNAVLDPRAQTGFAKNMGYLPTSSQTTLEGEVAKQLELPNPAPKMILPDFPYLAKNQNAMNDWWKKAIR</sequence>
<name>A0A9E8CNN1_9HYPH</name>
<dbReference type="InterPro" id="IPR006059">
    <property type="entry name" value="SBP"/>
</dbReference>
<gene>
    <name evidence="3" type="ORF">NWE54_26485</name>
</gene>
<dbReference type="PANTHER" id="PTHR30006:SF2">
    <property type="entry name" value="ABC TRANSPORTER SUBSTRATE-BINDING PROTEIN"/>
    <property type="match status" value="1"/>
</dbReference>
<evidence type="ECO:0000256" key="2">
    <source>
        <dbReference type="ARBA" id="ARBA00022764"/>
    </source>
</evidence>
<proteinExistence type="predicted"/>
<dbReference type="GO" id="GO:0030976">
    <property type="term" value="F:thiamine pyrophosphate binding"/>
    <property type="evidence" value="ECO:0007669"/>
    <property type="project" value="TreeGrafter"/>
</dbReference>
<evidence type="ECO:0000256" key="1">
    <source>
        <dbReference type="ARBA" id="ARBA00022729"/>
    </source>
</evidence>
<dbReference type="InterPro" id="IPR006311">
    <property type="entry name" value="TAT_signal"/>
</dbReference>
<dbReference type="PROSITE" id="PS51318">
    <property type="entry name" value="TAT"/>
    <property type="match status" value="1"/>
</dbReference>
<dbReference type="PANTHER" id="PTHR30006">
    <property type="entry name" value="THIAMINE-BINDING PERIPLASMIC PROTEIN-RELATED"/>
    <property type="match status" value="1"/>
</dbReference>
<dbReference type="EMBL" id="CP102775">
    <property type="protein sequence ID" value="UZF90102.1"/>
    <property type="molecule type" value="Genomic_DNA"/>
</dbReference>
<accession>A0A9E8CNN1</accession>